<reference evidence="1 2" key="1">
    <citation type="submission" date="2018-06" db="EMBL/GenBank/DDBJ databases">
        <authorList>
            <consortium name="Pathogen Informatics"/>
            <person name="Doyle S."/>
        </authorList>
    </citation>
    <scope>NUCLEOTIDE SEQUENCE [LARGE SCALE GENOMIC DNA]</scope>
    <source>
        <strain evidence="1 2">NCTC10899</strain>
    </source>
</reference>
<proteinExistence type="predicted"/>
<dbReference type="Proteomes" id="UP000254260">
    <property type="component" value="Unassembled WGS sequence"/>
</dbReference>
<dbReference type="RefSeq" id="WP_115292731.1">
    <property type="nucleotide sequence ID" value="NZ_UGUU01000002.1"/>
</dbReference>
<evidence type="ECO:0000313" key="1">
    <source>
        <dbReference type="EMBL" id="SUE95873.1"/>
    </source>
</evidence>
<dbReference type="EMBL" id="UGUU01000002">
    <property type="protein sequence ID" value="SUE95873.1"/>
    <property type="molecule type" value="Genomic_DNA"/>
</dbReference>
<gene>
    <name evidence="1" type="ORF">NCTC10899_05114</name>
</gene>
<organism evidence="1 2">
    <name type="scientific">Ectopseudomonas mendocina</name>
    <name type="common">Pseudomonas mendocina</name>
    <dbReference type="NCBI Taxonomy" id="300"/>
    <lineage>
        <taxon>Bacteria</taxon>
        <taxon>Pseudomonadati</taxon>
        <taxon>Pseudomonadota</taxon>
        <taxon>Gammaproteobacteria</taxon>
        <taxon>Pseudomonadales</taxon>
        <taxon>Pseudomonadaceae</taxon>
        <taxon>Ectopseudomonas</taxon>
    </lineage>
</organism>
<dbReference type="AlphaFoldDB" id="A0A379PPE2"/>
<accession>A0A379PPE2</accession>
<protein>
    <submittedName>
        <fullName evidence="1">Uncharacterized protein</fullName>
    </submittedName>
</protein>
<evidence type="ECO:0000313" key="2">
    <source>
        <dbReference type="Proteomes" id="UP000254260"/>
    </source>
</evidence>
<sequence length="72" mass="8386">MNQAERKLRLDQAHKIELLIQQLNLAQDDLLKPLAENLVDKPDDELEQLINELPSGFYRTEARAVLNQRKGY</sequence>
<name>A0A379PPE2_ECTME</name>